<evidence type="ECO:0000256" key="3">
    <source>
        <dbReference type="ARBA" id="ARBA00022475"/>
    </source>
</evidence>
<dbReference type="InterPro" id="IPR050083">
    <property type="entry name" value="HtpX_protease"/>
</dbReference>
<evidence type="ECO:0000256" key="11">
    <source>
        <dbReference type="ARBA" id="ARBA00023136"/>
    </source>
</evidence>
<comment type="cofactor">
    <cofactor evidence="1">
        <name>Zn(2+)</name>
        <dbReference type="ChEBI" id="CHEBI:29105"/>
    </cofactor>
</comment>
<evidence type="ECO:0000256" key="4">
    <source>
        <dbReference type="ARBA" id="ARBA00022670"/>
    </source>
</evidence>
<feature type="domain" description="Peptidase M48" evidence="13">
    <location>
        <begin position="217"/>
        <end position="461"/>
    </location>
</feature>
<evidence type="ECO:0000256" key="7">
    <source>
        <dbReference type="ARBA" id="ARBA00022801"/>
    </source>
</evidence>
<evidence type="ECO:0000313" key="15">
    <source>
        <dbReference type="Proteomes" id="UP001310248"/>
    </source>
</evidence>
<keyword evidence="5 12" id="KW-0812">Transmembrane</keyword>
<dbReference type="EMBL" id="JAYDYW010000010">
    <property type="protein sequence ID" value="MEE1674811.1"/>
    <property type="molecule type" value="Genomic_DNA"/>
</dbReference>
<keyword evidence="9 12" id="KW-1133">Transmembrane helix</keyword>
<keyword evidence="6" id="KW-0479">Metal-binding</keyword>
<evidence type="ECO:0000313" key="14">
    <source>
        <dbReference type="EMBL" id="MEE1674811.1"/>
    </source>
</evidence>
<evidence type="ECO:0000256" key="9">
    <source>
        <dbReference type="ARBA" id="ARBA00022989"/>
    </source>
</evidence>
<keyword evidence="4" id="KW-0645">Protease</keyword>
<keyword evidence="10" id="KW-0482">Metalloprotease</keyword>
<keyword evidence="3" id="KW-1003">Cell membrane</keyword>
<dbReference type="Proteomes" id="UP001310248">
    <property type="component" value="Unassembled WGS sequence"/>
</dbReference>
<keyword evidence="8" id="KW-0862">Zinc</keyword>
<gene>
    <name evidence="14" type="ORF">SNR37_000130</name>
</gene>
<keyword evidence="7" id="KW-0378">Hydrolase</keyword>
<evidence type="ECO:0000256" key="2">
    <source>
        <dbReference type="ARBA" id="ARBA00004651"/>
    </source>
</evidence>
<comment type="caution">
    <text evidence="14">The sequence shown here is derived from an EMBL/GenBank/DDBJ whole genome shotgun (WGS) entry which is preliminary data.</text>
</comment>
<feature type="transmembrane region" description="Helical" evidence="12">
    <location>
        <begin position="122"/>
        <end position="155"/>
    </location>
</feature>
<protein>
    <submittedName>
        <fullName evidence="14">M48 family metallopeptidase</fullName>
    </submittedName>
</protein>
<evidence type="ECO:0000256" key="5">
    <source>
        <dbReference type="ARBA" id="ARBA00022692"/>
    </source>
</evidence>
<accession>A0ABU7G5X8</accession>
<dbReference type="RefSeq" id="WP_329775858.1">
    <property type="nucleotide sequence ID" value="NZ_JAYDYW010000010.1"/>
</dbReference>
<evidence type="ECO:0000256" key="1">
    <source>
        <dbReference type="ARBA" id="ARBA00001947"/>
    </source>
</evidence>
<evidence type="ECO:0000256" key="10">
    <source>
        <dbReference type="ARBA" id="ARBA00023049"/>
    </source>
</evidence>
<dbReference type="Gene3D" id="3.30.2010.10">
    <property type="entry name" value="Metalloproteases ('zincins'), catalytic domain"/>
    <property type="match status" value="1"/>
</dbReference>
<comment type="subcellular location">
    <subcellularLocation>
        <location evidence="2">Cell membrane</location>
        <topology evidence="2">Multi-pass membrane protein</topology>
    </subcellularLocation>
</comment>
<keyword evidence="15" id="KW-1185">Reference proteome</keyword>
<dbReference type="InterPro" id="IPR001915">
    <property type="entry name" value="Peptidase_M48"/>
</dbReference>
<dbReference type="PANTHER" id="PTHR43221">
    <property type="entry name" value="PROTEASE HTPX"/>
    <property type="match status" value="1"/>
</dbReference>
<sequence>MAKYELVSLGAQNGNNRDNHVVTNLCKALEITPAAAQKYLVEGHVLKEGLSLSLAKSLAEVFGEHGLRVELREMAVLEANTAAPASSHAKAQQNSSPKLKADFTKLLSGEFSRSSVSREYRIGMVYTLLISLIAPLIYSLMLVGLISFSVFYFSVLVENIGDFSGGIVKQVLLVVPYFIVAVLFVFLLKPLFASYQQPLLYRLQKKRAPALFNLIYVMCDKLEVPRPTEICLDTEVNASAGGLDGWLSLRKGELRLTIGMPLLTGMNMRQLSGILAHEFGHFAQAQAMQTRYIVQTINHWFYSRAYQPDEWDLRLQNWAKQEHLPFVMKIAIIAAQLSIGLTRLIFKGLFKLNFRLTQYMSRAMEFDADSYESRFVGSEQFENTAIELRKLALAAQKVTDINKLAWNDNKLLANIPLAVANLAKQTSKAQMSKIEQQMQRSDSSTWDSHPADKDRIAFVTSRGDQGIFKSELAAATLIGDIETLSESVSAFFYTQQGIRQPSKFMVSNDSLIENEQQKQQTAEYLKQFFGEIYSGRFFHLSNLVDNKPCGLGDCITQINAQHKQVQHQEQHYFKQLDTLRVASLVKLYYEANLNIEPEDFDLPANNRVDVGNLITESTAAIKQHQNEFKPFDKLLHHRIFLCRSLMSSQQTARLDSLLNALQGMAKLEPIINNLERFHFILDTLINLDDEWQAKIHSRLLAQTNLCALETKRLAIEAKNISLPDPKYPNLAEFIEGWNGGVLDFSPTIQPSQYMFICEQSYKAAKYKHYWLCAELSQLCIEVESSIDTQAQSEPADEPALV</sequence>
<evidence type="ECO:0000256" key="12">
    <source>
        <dbReference type="SAM" id="Phobius"/>
    </source>
</evidence>
<evidence type="ECO:0000259" key="13">
    <source>
        <dbReference type="Pfam" id="PF01435"/>
    </source>
</evidence>
<feature type="transmembrane region" description="Helical" evidence="12">
    <location>
        <begin position="167"/>
        <end position="188"/>
    </location>
</feature>
<dbReference type="PANTHER" id="PTHR43221:SF1">
    <property type="entry name" value="PROTEASE HTPX"/>
    <property type="match status" value="1"/>
</dbReference>
<evidence type="ECO:0000256" key="8">
    <source>
        <dbReference type="ARBA" id="ARBA00022833"/>
    </source>
</evidence>
<name>A0ABU7G5X8_9ALTE</name>
<dbReference type="Pfam" id="PF01435">
    <property type="entry name" value="Peptidase_M48"/>
    <property type="match status" value="1"/>
</dbReference>
<reference evidence="15" key="1">
    <citation type="submission" date="2023-07" db="EMBL/GenBank/DDBJ databases">
        <title>Draft genome sequence of Agarivorans aestuarii strain ZMCS4, a CAZymes producing bacteria isolated from the marine brown algae Clodostephus spongiosus.</title>
        <authorList>
            <person name="Lorente B."/>
            <person name="Cabral C."/>
            <person name="Frias J."/>
            <person name="Faria J."/>
            <person name="Toubarro D."/>
        </authorList>
    </citation>
    <scope>NUCLEOTIDE SEQUENCE [LARGE SCALE GENOMIC DNA]</scope>
    <source>
        <strain evidence="15">ZMCS4</strain>
    </source>
</reference>
<feature type="transmembrane region" description="Helical" evidence="12">
    <location>
        <begin position="326"/>
        <end position="346"/>
    </location>
</feature>
<dbReference type="CDD" id="cd07328">
    <property type="entry name" value="M48_Ste24p_like"/>
    <property type="match status" value="1"/>
</dbReference>
<proteinExistence type="predicted"/>
<organism evidence="14 15">
    <name type="scientific">Agarivorans aestuarii</name>
    <dbReference type="NCBI Taxonomy" id="1563703"/>
    <lineage>
        <taxon>Bacteria</taxon>
        <taxon>Pseudomonadati</taxon>
        <taxon>Pseudomonadota</taxon>
        <taxon>Gammaproteobacteria</taxon>
        <taxon>Alteromonadales</taxon>
        <taxon>Alteromonadaceae</taxon>
        <taxon>Agarivorans</taxon>
    </lineage>
</organism>
<evidence type="ECO:0000256" key="6">
    <source>
        <dbReference type="ARBA" id="ARBA00022723"/>
    </source>
</evidence>
<keyword evidence="11 12" id="KW-0472">Membrane</keyword>